<dbReference type="GO" id="GO:0008017">
    <property type="term" value="F:microtubule binding"/>
    <property type="evidence" value="ECO:0007669"/>
    <property type="project" value="InterPro"/>
</dbReference>
<dbReference type="GO" id="GO:0005879">
    <property type="term" value="C:axonemal microtubule"/>
    <property type="evidence" value="ECO:0007669"/>
    <property type="project" value="TreeGrafter"/>
</dbReference>
<evidence type="ECO:0000256" key="1">
    <source>
        <dbReference type="ARBA" id="ARBA00008738"/>
    </source>
</evidence>
<feature type="region of interest" description="Disordered" evidence="2">
    <location>
        <begin position="289"/>
        <end position="310"/>
    </location>
</feature>
<gene>
    <name evidence="3" type="ORF">g.16235</name>
</gene>
<sequence>MEFVNNNPETVVDKGGRRMWKPGHKYGGPCLCKCKLRYIQPEIPASFKPIKSFRAPNIAMPDGTTYKMSYEAMDPQKMKHCRGTQIRPSGNLTCAGDFSSNTTNSMSYGAWPGYKRPPPHHPKDHKLMGDGPISSLTTNKHDYTPKPIEAVDKIIQPGNLGFSTKPLDDKTTNYMSYQCPDYSRFEPAQSFKPRKSYLPPNSKMENDTVNKMSYRPFAPIPKEIYPWALKDKYRKPCVPFEGSTIYDYSFAAPGRFEESCIGPDGCYCKYPGECFDSYGNPPKAHQYDVCPAGYDPATDPPRSPPVTSND</sequence>
<evidence type="ECO:0000256" key="2">
    <source>
        <dbReference type="SAM" id="MobiDB-lite"/>
    </source>
</evidence>
<dbReference type="InterPro" id="IPR033336">
    <property type="entry name" value="SAXO1/2"/>
</dbReference>
<accession>A0A1B6DE04</accession>
<comment type="similarity">
    <text evidence="1">Belongs to the FAM154 family.</text>
</comment>
<evidence type="ECO:0000313" key="3">
    <source>
        <dbReference type="EMBL" id="JAS23860.1"/>
    </source>
</evidence>
<dbReference type="GO" id="GO:0005814">
    <property type="term" value="C:centriole"/>
    <property type="evidence" value="ECO:0007669"/>
    <property type="project" value="TreeGrafter"/>
</dbReference>
<dbReference type="PANTHER" id="PTHR31516">
    <property type="entry name" value="STABILIZER OF AXONEMAL MICROTUBULES 2"/>
    <property type="match status" value="1"/>
</dbReference>
<dbReference type="PANTHER" id="PTHR31516:SF17">
    <property type="entry name" value="STABILIZER OF AXONEMAL MICROTUBULES 2"/>
    <property type="match status" value="1"/>
</dbReference>
<dbReference type="GO" id="GO:0036126">
    <property type="term" value="C:sperm flagellum"/>
    <property type="evidence" value="ECO:0007669"/>
    <property type="project" value="TreeGrafter"/>
</dbReference>
<proteinExistence type="inferred from homology"/>
<name>A0A1B6DE04_9HEMI</name>
<dbReference type="AlphaFoldDB" id="A0A1B6DE04"/>
<dbReference type="EMBL" id="GEDC01013438">
    <property type="protein sequence ID" value="JAS23860.1"/>
    <property type="molecule type" value="Transcribed_RNA"/>
</dbReference>
<reference evidence="3" key="1">
    <citation type="submission" date="2015-12" db="EMBL/GenBank/DDBJ databases">
        <title>De novo transcriptome assembly of four potential Pierce s Disease insect vectors from Arizona vineyards.</title>
        <authorList>
            <person name="Tassone E.E."/>
        </authorList>
    </citation>
    <scope>NUCLEOTIDE SEQUENCE</scope>
</reference>
<protein>
    <submittedName>
        <fullName evidence="3">Uncharacterized protein</fullName>
    </submittedName>
</protein>
<organism evidence="3">
    <name type="scientific">Clastoptera arizonana</name>
    <name type="common">Arizona spittle bug</name>
    <dbReference type="NCBI Taxonomy" id="38151"/>
    <lineage>
        <taxon>Eukaryota</taxon>
        <taxon>Metazoa</taxon>
        <taxon>Ecdysozoa</taxon>
        <taxon>Arthropoda</taxon>
        <taxon>Hexapoda</taxon>
        <taxon>Insecta</taxon>
        <taxon>Pterygota</taxon>
        <taxon>Neoptera</taxon>
        <taxon>Paraneoptera</taxon>
        <taxon>Hemiptera</taxon>
        <taxon>Auchenorrhyncha</taxon>
        <taxon>Cercopoidea</taxon>
        <taxon>Clastopteridae</taxon>
        <taxon>Clastoptera</taxon>
    </lineage>
</organism>
<dbReference type="GO" id="GO:0036064">
    <property type="term" value="C:ciliary basal body"/>
    <property type="evidence" value="ECO:0007669"/>
    <property type="project" value="TreeGrafter"/>
</dbReference>